<dbReference type="EMBL" id="VFPT01000001">
    <property type="protein sequence ID" value="TQM92987.1"/>
    <property type="molecule type" value="Genomic_DNA"/>
</dbReference>
<dbReference type="Pfam" id="PF13472">
    <property type="entry name" value="Lipase_GDSL_2"/>
    <property type="match status" value="1"/>
</dbReference>
<accession>A0A543KD84</accession>
<dbReference type="Gene3D" id="3.40.50.1110">
    <property type="entry name" value="SGNH hydrolase"/>
    <property type="match status" value="1"/>
</dbReference>
<dbReference type="Proteomes" id="UP000320582">
    <property type="component" value="Unassembled WGS sequence"/>
</dbReference>
<proteinExistence type="predicted"/>
<reference evidence="2 3" key="1">
    <citation type="submission" date="2019-06" db="EMBL/GenBank/DDBJ databases">
        <title>Genomic Encyclopedia of Archaeal and Bacterial Type Strains, Phase II (KMG-II): from individual species to whole genera.</title>
        <authorList>
            <person name="Goeker M."/>
        </authorList>
    </citation>
    <scope>NUCLEOTIDE SEQUENCE [LARGE SCALE GENOMIC DNA]</scope>
    <source>
        <strain evidence="2 3">DSM 18423</strain>
    </source>
</reference>
<sequence length="235" mass="25410">MFHQLIPFGLGPVYAAQMLALVWRAERLPEAAGPRTGVAGQGRRVRLLILGDSSGAGVGVARQHDALIGRMLHHMTPHVRVEWQLIARSGATSRAARSMLRGVGQFDVAVLALGVNDVLRQTRTARFRQVQTALMHDLRQVHGVGCILASAVPPLGAFPAFPEPLRGFLGRRAVRLDMALRDVCNSTGALHVPFDITPSADLLARDGFHPGANLYCHWGARMAQLALRASRTGKS</sequence>
<dbReference type="GO" id="GO:0016788">
    <property type="term" value="F:hydrolase activity, acting on ester bonds"/>
    <property type="evidence" value="ECO:0007669"/>
    <property type="project" value="UniProtKB-ARBA"/>
</dbReference>
<keyword evidence="3" id="KW-1185">Reference proteome</keyword>
<organism evidence="2 3">
    <name type="scientific">Roseinatronobacter monicus</name>
    <dbReference type="NCBI Taxonomy" id="393481"/>
    <lineage>
        <taxon>Bacteria</taxon>
        <taxon>Pseudomonadati</taxon>
        <taxon>Pseudomonadota</taxon>
        <taxon>Alphaproteobacteria</taxon>
        <taxon>Rhodobacterales</taxon>
        <taxon>Paracoccaceae</taxon>
        <taxon>Roseinatronobacter</taxon>
    </lineage>
</organism>
<dbReference type="AlphaFoldDB" id="A0A543KD84"/>
<feature type="domain" description="SGNH hydrolase-type esterase" evidence="1">
    <location>
        <begin position="49"/>
        <end position="213"/>
    </location>
</feature>
<evidence type="ECO:0000259" key="1">
    <source>
        <dbReference type="Pfam" id="PF13472"/>
    </source>
</evidence>
<comment type="caution">
    <text evidence="2">The sequence shown here is derived from an EMBL/GenBank/DDBJ whole genome shotgun (WGS) entry which is preliminary data.</text>
</comment>
<dbReference type="SUPFAM" id="SSF52266">
    <property type="entry name" value="SGNH hydrolase"/>
    <property type="match status" value="1"/>
</dbReference>
<evidence type="ECO:0000313" key="3">
    <source>
        <dbReference type="Proteomes" id="UP000320582"/>
    </source>
</evidence>
<dbReference type="InterPro" id="IPR013830">
    <property type="entry name" value="SGNH_hydro"/>
</dbReference>
<name>A0A543KD84_9RHOB</name>
<evidence type="ECO:0000313" key="2">
    <source>
        <dbReference type="EMBL" id="TQM92987.1"/>
    </source>
</evidence>
<gene>
    <name evidence="2" type="ORF">BD293_1610</name>
</gene>
<dbReference type="CDD" id="cd01836">
    <property type="entry name" value="FeeA_FeeB_like"/>
    <property type="match status" value="1"/>
</dbReference>
<protein>
    <submittedName>
        <fullName evidence="2">Lysophospholipase L1-like esterase</fullName>
    </submittedName>
</protein>
<dbReference type="InterPro" id="IPR036514">
    <property type="entry name" value="SGNH_hydro_sf"/>
</dbReference>